<organism evidence="2">
    <name type="scientific">Arundo donax</name>
    <name type="common">Giant reed</name>
    <name type="synonym">Donax arundinaceus</name>
    <dbReference type="NCBI Taxonomy" id="35708"/>
    <lineage>
        <taxon>Eukaryota</taxon>
        <taxon>Viridiplantae</taxon>
        <taxon>Streptophyta</taxon>
        <taxon>Embryophyta</taxon>
        <taxon>Tracheophyta</taxon>
        <taxon>Spermatophyta</taxon>
        <taxon>Magnoliopsida</taxon>
        <taxon>Liliopsida</taxon>
        <taxon>Poales</taxon>
        <taxon>Poaceae</taxon>
        <taxon>PACMAD clade</taxon>
        <taxon>Arundinoideae</taxon>
        <taxon>Arundineae</taxon>
        <taxon>Arundo</taxon>
    </lineage>
</organism>
<evidence type="ECO:0000313" key="2">
    <source>
        <dbReference type="EMBL" id="JAD82387.1"/>
    </source>
</evidence>
<reference evidence="2" key="1">
    <citation type="submission" date="2014-09" db="EMBL/GenBank/DDBJ databases">
        <authorList>
            <person name="Magalhaes I.L.F."/>
            <person name="Oliveira U."/>
            <person name="Santos F.R."/>
            <person name="Vidigal T.H.D.A."/>
            <person name="Brescovit A.D."/>
            <person name="Santos A.J."/>
        </authorList>
    </citation>
    <scope>NUCLEOTIDE SEQUENCE</scope>
    <source>
        <tissue evidence="2">Shoot tissue taken approximately 20 cm above the soil surface</tissue>
    </source>
</reference>
<keyword evidence="1" id="KW-1133">Transmembrane helix</keyword>
<sequence length="42" mass="4932">MVLVVVHADVGIANFRWLSLRTLFTATMMYNWIILLRVVCHK</sequence>
<name>A0A0A9DF53_ARUDO</name>
<proteinExistence type="predicted"/>
<evidence type="ECO:0000256" key="1">
    <source>
        <dbReference type="SAM" id="Phobius"/>
    </source>
</evidence>
<protein>
    <submittedName>
        <fullName evidence="2">Uncharacterized protein</fullName>
    </submittedName>
</protein>
<dbReference type="EMBL" id="GBRH01215508">
    <property type="protein sequence ID" value="JAD82387.1"/>
    <property type="molecule type" value="Transcribed_RNA"/>
</dbReference>
<keyword evidence="1" id="KW-0472">Membrane</keyword>
<dbReference type="AlphaFoldDB" id="A0A0A9DF53"/>
<reference evidence="2" key="2">
    <citation type="journal article" date="2015" name="Data Brief">
        <title>Shoot transcriptome of the giant reed, Arundo donax.</title>
        <authorList>
            <person name="Barrero R.A."/>
            <person name="Guerrero F.D."/>
            <person name="Moolhuijzen P."/>
            <person name="Goolsby J.A."/>
            <person name="Tidwell J."/>
            <person name="Bellgard S.E."/>
            <person name="Bellgard M.I."/>
        </authorList>
    </citation>
    <scope>NUCLEOTIDE SEQUENCE</scope>
    <source>
        <tissue evidence="2">Shoot tissue taken approximately 20 cm above the soil surface</tissue>
    </source>
</reference>
<accession>A0A0A9DF53</accession>
<feature type="transmembrane region" description="Helical" evidence="1">
    <location>
        <begin position="20"/>
        <end position="40"/>
    </location>
</feature>
<keyword evidence="1" id="KW-0812">Transmembrane</keyword>